<reference evidence="1 2" key="1">
    <citation type="journal article" date="2024" name="Plant Biotechnol. J.">
        <title>Dendrobium thyrsiflorum genome and its molecular insights into genes involved in important horticultural traits.</title>
        <authorList>
            <person name="Chen B."/>
            <person name="Wang J.Y."/>
            <person name="Zheng P.J."/>
            <person name="Li K.L."/>
            <person name="Liang Y.M."/>
            <person name="Chen X.F."/>
            <person name="Zhang C."/>
            <person name="Zhao X."/>
            <person name="He X."/>
            <person name="Zhang G.Q."/>
            <person name="Liu Z.J."/>
            <person name="Xu Q."/>
        </authorList>
    </citation>
    <scope>NUCLEOTIDE SEQUENCE [LARGE SCALE GENOMIC DNA]</scope>
    <source>
        <strain evidence="1">GZMU011</strain>
    </source>
</reference>
<dbReference type="InterPro" id="IPR023214">
    <property type="entry name" value="HAD_sf"/>
</dbReference>
<protein>
    <submittedName>
        <fullName evidence="1">Uncharacterized protein</fullName>
    </submittedName>
</protein>
<dbReference type="Proteomes" id="UP001552299">
    <property type="component" value="Unassembled WGS sequence"/>
</dbReference>
<dbReference type="Gene3D" id="3.40.50.1000">
    <property type="entry name" value="HAD superfamily/HAD-like"/>
    <property type="match status" value="1"/>
</dbReference>
<name>A0ABD0UKW0_DENTH</name>
<comment type="caution">
    <text evidence="1">The sequence shown here is derived from an EMBL/GenBank/DDBJ whole genome shotgun (WGS) entry which is preliminary data.</text>
</comment>
<organism evidence="1 2">
    <name type="scientific">Dendrobium thyrsiflorum</name>
    <name type="common">Pinecone-like raceme dendrobium</name>
    <name type="synonym">Orchid</name>
    <dbReference type="NCBI Taxonomy" id="117978"/>
    <lineage>
        <taxon>Eukaryota</taxon>
        <taxon>Viridiplantae</taxon>
        <taxon>Streptophyta</taxon>
        <taxon>Embryophyta</taxon>
        <taxon>Tracheophyta</taxon>
        <taxon>Spermatophyta</taxon>
        <taxon>Magnoliopsida</taxon>
        <taxon>Liliopsida</taxon>
        <taxon>Asparagales</taxon>
        <taxon>Orchidaceae</taxon>
        <taxon>Epidendroideae</taxon>
        <taxon>Malaxideae</taxon>
        <taxon>Dendrobiinae</taxon>
        <taxon>Dendrobium</taxon>
    </lineage>
</organism>
<dbReference type="AlphaFoldDB" id="A0ABD0UKW0"/>
<sequence length="135" mass="15548">MEGQVLDLHETAKKILENNQTAALEARGPVGRNTNSEIRRRENDVEIIKEKRGRYEERHGYGGHELRGADWERKEGDYRRRGADFERRRGEIEERNGSIESSLESYNEAFDIVFLNDASMDGIFDLVTELCSSQG</sequence>
<keyword evidence="2" id="KW-1185">Reference proteome</keyword>
<proteinExistence type="predicted"/>
<evidence type="ECO:0000313" key="2">
    <source>
        <dbReference type="Proteomes" id="UP001552299"/>
    </source>
</evidence>
<evidence type="ECO:0000313" key="1">
    <source>
        <dbReference type="EMBL" id="KAL0910976.1"/>
    </source>
</evidence>
<gene>
    <name evidence="1" type="ORF">M5K25_019075</name>
</gene>
<accession>A0ABD0UKW0</accession>
<dbReference type="EMBL" id="JANQDX010000015">
    <property type="protein sequence ID" value="KAL0910976.1"/>
    <property type="molecule type" value="Genomic_DNA"/>
</dbReference>